<dbReference type="AlphaFoldDB" id="A0A2N9XVH4"/>
<dbReference type="EMBL" id="MEIS01000122">
    <property type="protein sequence ID" value="PIT53564.1"/>
    <property type="molecule type" value="Genomic_DNA"/>
</dbReference>
<evidence type="ECO:0000313" key="2">
    <source>
        <dbReference type="Proteomes" id="UP000229434"/>
    </source>
</evidence>
<reference evidence="1 2" key="1">
    <citation type="journal article" date="2017" name="MBio">
        <title>Type VI secretion-mediated competition in the bee gut microbiome.</title>
        <authorList>
            <person name="Steele M.I."/>
            <person name="Kwong W.K."/>
            <person name="Powell J.E."/>
            <person name="Whiteley M."/>
            <person name="Moran N.A."/>
        </authorList>
    </citation>
    <scope>NUCLEOTIDE SEQUENCE [LARGE SCALE GENOMIC DNA]</scope>
    <source>
        <strain evidence="1 2">Nev3CBA3</strain>
    </source>
</reference>
<sequence length="125" mass="12447">MFVGDEGTAGQMPVAVEVDGEVVAGTEAVGGTGEDFGLEMLVNLLQGAAGIGLGLVPVGKPEVLAVEVFKQGVAEFFAQVVAGGEKVLCVQGSGLIYAVNQGDVVVEGVYPATLAAQATKQGVAL</sequence>
<comment type="caution">
    <text evidence="1">The sequence shown here is derived from an EMBL/GenBank/DDBJ whole genome shotgun (WGS) entry which is preliminary data.</text>
</comment>
<proteinExistence type="predicted"/>
<dbReference type="Proteomes" id="UP000229434">
    <property type="component" value="Unassembled WGS sequence"/>
</dbReference>
<gene>
    <name evidence="1" type="ORF">BHC49_10375</name>
</gene>
<protein>
    <submittedName>
        <fullName evidence="1">Uncharacterized protein</fullName>
    </submittedName>
</protein>
<accession>A0A2N9XVH4</accession>
<organism evidence="1 2">
    <name type="scientific">Snodgrassella alvi</name>
    <dbReference type="NCBI Taxonomy" id="1196083"/>
    <lineage>
        <taxon>Bacteria</taxon>
        <taxon>Pseudomonadati</taxon>
        <taxon>Pseudomonadota</taxon>
        <taxon>Betaproteobacteria</taxon>
        <taxon>Neisseriales</taxon>
        <taxon>Neisseriaceae</taxon>
        <taxon>Snodgrassella</taxon>
    </lineage>
</organism>
<name>A0A2N9XVH4_9NEIS</name>
<evidence type="ECO:0000313" key="1">
    <source>
        <dbReference type="EMBL" id="PIT53564.1"/>
    </source>
</evidence>